<dbReference type="PANTHER" id="PTHR38657:SF1">
    <property type="entry name" value="SLR1343 PROTEIN"/>
    <property type="match status" value="1"/>
</dbReference>
<proteinExistence type="predicted"/>
<dbReference type="InterPro" id="IPR005101">
    <property type="entry name" value="Cryptochr/Photolyase_FAD-bd"/>
</dbReference>
<gene>
    <name evidence="2" type="ORF">ERX46_01275</name>
</gene>
<protein>
    <submittedName>
        <fullName evidence="2">Cryptochrome/photolyase family protein</fullName>
    </submittedName>
</protein>
<sequence>MKKAINIIFPHQLFEESELLSNKNEFYIIEEHLFFKQYGFHKQKIAFHRATMKGYQDYLEEKGCTVKYISANDELADIRNFKKEIDAQKIEEIYCIDPVDNYLQKRLTAVAKSIKLQILDSPQFINTKDDLSDFFRADKKSFFQTTFYKQQRKKLDIMMDKDGEPEGGKWTYDTENRKKYPKGKTPPSIQFPESTKLWEEAIEYTEKHFSKNPGELSKYPYYPLDFKSAQEWLDQFFEFRFYDFGIYEDAIVKNDSILNHSVISPLLNNGLLIPTKVIDQTLKFAKEEDIPINSTEGFVRQIIGWREFIRGMYECKGSYSRTKNYWEFDRKIPKSFYDGTTGIDPIDQTIKKILKTGYCHHIERLMVIGNFMLLCEFDPKEVYRWFMELFIDAYDWVMVPNVYGMTQFADGGTFATKPYIGGSNYIKKMSDYPKGDWEPIWDGLFWRFIYEHQDFFKKNPRTGMMVNTWNKMSDEKKETHLGNAEGFLKELDKE</sequence>
<keyword evidence="3" id="KW-1185">Reference proteome</keyword>
<organism evidence="2 3">
    <name type="scientific">Brumimicrobium glaciale</name>
    <dbReference type="NCBI Taxonomy" id="200475"/>
    <lineage>
        <taxon>Bacteria</taxon>
        <taxon>Pseudomonadati</taxon>
        <taxon>Bacteroidota</taxon>
        <taxon>Flavobacteriia</taxon>
        <taxon>Flavobacteriales</taxon>
        <taxon>Crocinitomicaceae</taxon>
        <taxon>Brumimicrobium</taxon>
    </lineage>
</organism>
<dbReference type="Gene3D" id="3.40.50.620">
    <property type="entry name" value="HUPs"/>
    <property type="match status" value="1"/>
</dbReference>
<dbReference type="EMBL" id="SETE01000001">
    <property type="protein sequence ID" value="RYM35651.1"/>
    <property type="molecule type" value="Genomic_DNA"/>
</dbReference>
<dbReference type="RefSeq" id="WP_130092018.1">
    <property type="nucleotide sequence ID" value="NZ_SETE01000001.1"/>
</dbReference>
<dbReference type="Pfam" id="PF03441">
    <property type="entry name" value="FAD_binding_7"/>
    <property type="match status" value="1"/>
</dbReference>
<accession>A0A4V1WG68</accession>
<dbReference type="AlphaFoldDB" id="A0A4V1WG68"/>
<evidence type="ECO:0000313" key="2">
    <source>
        <dbReference type="EMBL" id="RYM35651.1"/>
    </source>
</evidence>
<name>A0A4V1WG68_9FLAO</name>
<dbReference type="PANTHER" id="PTHR38657">
    <property type="entry name" value="SLR1343 PROTEIN"/>
    <property type="match status" value="1"/>
</dbReference>
<dbReference type="Gene3D" id="1.10.10.1710">
    <property type="entry name" value="Deoxyribodipyrimidine photolyase-related"/>
    <property type="match status" value="1"/>
</dbReference>
<keyword evidence="2" id="KW-0456">Lyase</keyword>
<dbReference type="Proteomes" id="UP000293952">
    <property type="component" value="Unassembled WGS sequence"/>
</dbReference>
<dbReference type="Pfam" id="PF04244">
    <property type="entry name" value="DPRP"/>
    <property type="match status" value="1"/>
</dbReference>
<dbReference type="GO" id="GO:0016829">
    <property type="term" value="F:lyase activity"/>
    <property type="evidence" value="ECO:0007669"/>
    <property type="project" value="UniProtKB-KW"/>
</dbReference>
<dbReference type="InterPro" id="IPR014729">
    <property type="entry name" value="Rossmann-like_a/b/a_fold"/>
</dbReference>
<dbReference type="SUPFAM" id="SSF48173">
    <property type="entry name" value="Cryptochrome/photolyase FAD-binding domain"/>
    <property type="match status" value="1"/>
</dbReference>
<feature type="domain" description="Cryptochrome/DNA photolyase FAD-binding" evidence="1">
    <location>
        <begin position="303"/>
        <end position="397"/>
    </location>
</feature>
<dbReference type="OrthoDB" id="5288100at2"/>
<dbReference type="Gene3D" id="1.10.579.10">
    <property type="entry name" value="DNA Cyclobutane Dipyrimidine Photolyase, subunit A, domain 3"/>
    <property type="match status" value="1"/>
</dbReference>
<evidence type="ECO:0000259" key="1">
    <source>
        <dbReference type="Pfam" id="PF03441"/>
    </source>
</evidence>
<dbReference type="InterPro" id="IPR052551">
    <property type="entry name" value="UV-DNA_repair_photolyase"/>
</dbReference>
<dbReference type="InterPro" id="IPR007357">
    <property type="entry name" value="PhrB-like"/>
</dbReference>
<dbReference type="InterPro" id="IPR036134">
    <property type="entry name" value="Crypto/Photolyase_FAD-like_sf"/>
</dbReference>
<reference evidence="2 3" key="1">
    <citation type="submission" date="2019-02" db="EMBL/GenBank/DDBJ databases">
        <title>Genome sequence of the sea-ice species Brumimicrobium glaciale.</title>
        <authorList>
            <person name="Bowman J.P."/>
        </authorList>
    </citation>
    <scope>NUCLEOTIDE SEQUENCE [LARGE SCALE GENOMIC DNA]</scope>
    <source>
        <strain evidence="2 3">IC156</strain>
    </source>
</reference>
<evidence type="ECO:0000313" key="3">
    <source>
        <dbReference type="Proteomes" id="UP000293952"/>
    </source>
</evidence>
<dbReference type="Gene3D" id="1.25.40.80">
    <property type="match status" value="1"/>
</dbReference>
<comment type="caution">
    <text evidence="2">The sequence shown here is derived from an EMBL/GenBank/DDBJ whole genome shotgun (WGS) entry which is preliminary data.</text>
</comment>